<dbReference type="SUPFAM" id="SSF51713">
    <property type="entry name" value="tRNA-guanine transglycosylase"/>
    <property type="match status" value="1"/>
</dbReference>
<feature type="binding site" evidence="7">
    <location>
        <position position="308"/>
    </location>
    <ligand>
        <name>Zn(2+)</name>
        <dbReference type="ChEBI" id="CHEBI:29105"/>
    </ligand>
</feature>
<dbReference type="RefSeq" id="WP_264841496.1">
    <property type="nucleotide sequence ID" value="NZ_AP025628.1"/>
</dbReference>
<comment type="cofactor">
    <cofactor evidence="7">
        <name>Zn(2+)</name>
        <dbReference type="ChEBI" id="CHEBI:29105"/>
    </cofactor>
    <text evidence="7">Binds 1 zinc ion per subunit.</text>
</comment>
<feature type="binding site" evidence="7">
    <location>
        <position position="148"/>
    </location>
    <ligand>
        <name>substrate</name>
    </ligand>
</feature>
<keyword evidence="10" id="KW-1185">Reference proteome</keyword>
<dbReference type="FunFam" id="3.20.20.105:FF:000001">
    <property type="entry name" value="Queuine tRNA-ribosyltransferase"/>
    <property type="match status" value="1"/>
</dbReference>
<dbReference type="Proteomes" id="UP001163687">
    <property type="component" value="Chromosome"/>
</dbReference>
<evidence type="ECO:0000313" key="10">
    <source>
        <dbReference type="Proteomes" id="UP001163687"/>
    </source>
</evidence>
<evidence type="ECO:0000256" key="2">
    <source>
        <dbReference type="ARBA" id="ARBA00022679"/>
    </source>
</evidence>
<comment type="function">
    <text evidence="7">Catalyzes the base-exchange of a guanine (G) residue with the queuine precursor 7-aminomethyl-7-deazaguanine (PreQ1) at position 34 (anticodon wobble position) in tRNAs with GU(N) anticodons (tRNA-Asp, -Asn, -His and -Tyr). Catalysis occurs through a double-displacement mechanism. The nucleophile active site attacks the C1' of nucleotide 34 to detach the guanine base from the RNA, forming a covalent enzyme-RNA intermediate. The proton acceptor active site deprotonates the incoming PreQ1, allowing a nucleophilic attack on the C1' of the ribose to form the product. After dissociation, two additional enzymatic reactions on the tRNA convert PreQ1 to queuine (Q), resulting in the hypermodified nucleoside queuosine (7-(((4,5-cis-dihydroxy-2-cyclopenten-1-yl)amino)methyl)-7-deazaguanosine).</text>
</comment>
<dbReference type="InterPro" id="IPR036511">
    <property type="entry name" value="TGT-like_sf"/>
</dbReference>
<dbReference type="PANTHER" id="PTHR46499">
    <property type="entry name" value="QUEUINE TRNA-RIBOSYLTRANSFERASE"/>
    <property type="match status" value="1"/>
</dbReference>
<name>A0AA35G8A3_9FIRM</name>
<evidence type="ECO:0000256" key="7">
    <source>
        <dbReference type="HAMAP-Rule" id="MF_00168"/>
    </source>
</evidence>
<dbReference type="GO" id="GO:0008479">
    <property type="term" value="F:tRNA-guanosine(34) queuine transglycosylase activity"/>
    <property type="evidence" value="ECO:0007669"/>
    <property type="project" value="UniProtKB-UniRule"/>
</dbReference>
<dbReference type="EC" id="2.4.2.29" evidence="7"/>
<dbReference type="NCBIfam" id="TIGR00449">
    <property type="entry name" value="tgt_general"/>
    <property type="match status" value="1"/>
</dbReference>
<dbReference type="HAMAP" id="MF_00168">
    <property type="entry name" value="Q_tRNA_Tgt"/>
    <property type="match status" value="1"/>
</dbReference>
<organism evidence="9 10">
    <name type="scientific">Caldinitratiruptor microaerophilus</name>
    <dbReference type="NCBI Taxonomy" id="671077"/>
    <lineage>
        <taxon>Bacteria</taxon>
        <taxon>Bacillati</taxon>
        <taxon>Bacillota</taxon>
        <taxon>Clostridia</taxon>
        <taxon>Eubacteriales</taxon>
        <taxon>Symbiobacteriaceae</taxon>
        <taxon>Caldinitratiruptor</taxon>
    </lineage>
</organism>
<dbReference type="GO" id="GO:0005829">
    <property type="term" value="C:cytosol"/>
    <property type="evidence" value="ECO:0007669"/>
    <property type="project" value="TreeGrafter"/>
</dbReference>
<feature type="binding site" evidence="7">
    <location>
        <position position="311"/>
    </location>
    <ligand>
        <name>Zn(2+)</name>
        <dbReference type="ChEBI" id="CHEBI:29105"/>
    </ligand>
</feature>
<dbReference type="Pfam" id="PF01702">
    <property type="entry name" value="TGT"/>
    <property type="match status" value="1"/>
</dbReference>
<proteinExistence type="inferred from homology"/>
<dbReference type="KEGG" id="cmic:caldi_18900"/>
<feature type="active site" description="Proton acceptor" evidence="7">
    <location>
        <position position="94"/>
    </location>
</feature>
<dbReference type="InterPro" id="IPR002616">
    <property type="entry name" value="tRNA_ribo_trans-like"/>
</dbReference>
<keyword evidence="3 7" id="KW-0819">tRNA processing</keyword>
<sequence length="386" mass="43099">MPPVHFQVIARDPASAARLGRLTTPHGAIETPVFMPVGTQATVKTMTPHEVWDLGARILLSNTYHLYLRPGHDVVREAGGLHPFMAWPGAVLTDSGGFQVMSLAPLRRITEDGVEFRSHIDGATHFLRPEDAVRIQNDLGADIIMAFDECTPYPSDREYARASLERTARWAARCRAAHGRPDEQALFGIVQGSVYPDLRIESARRTVELDFPGYAVGGLSVGEPKPVMYEMLEVQVPLLPEDRPRYLMGVGSPEDLIEGVWRGVDMFDCVLPTRLARHGTVFTRRGRITVRGAAYARDWAPLEEGCTCYACRHFSRAYIRHLLKADEILGMRLCTIHNLHFLLRLMEDIRQAIAAGRLAALRRDFYALWEEGAEGTVPEPPGAVNR</sequence>
<feature type="binding site" evidence="7">
    <location>
        <position position="191"/>
    </location>
    <ligand>
        <name>substrate</name>
    </ligand>
</feature>
<dbReference type="NCBIfam" id="TIGR00430">
    <property type="entry name" value="Q_tRNA_tgt"/>
    <property type="match status" value="1"/>
</dbReference>
<dbReference type="InterPro" id="IPR004803">
    <property type="entry name" value="TGT"/>
</dbReference>
<keyword evidence="7" id="KW-0479">Metal-binding</keyword>
<keyword evidence="4 7" id="KW-0671">Queuosine biosynthesis</keyword>
<comment type="pathway">
    <text evidence="7">tRNA modification; tRNA-queuosine biosynthesis.</text>
</comment>
<dbReference type="AlphaFoldDB" id="A0AA35G8A3"/>
<evidence type="ECO:0000256" key="5">
    <source>
        <dbReference type="ARBA" id="ARBA00022833"/>
    </source>
</evidence>
<feature type="active site" description="Nucleophile" evidence="7">
    <location>
        <position position="268"/>
    </location>
</feature>
<dbReference type="Gene3D" id="3.20.20.105">
    <property type="entry name" value="Queuine tRNA-ribosyltransferase-like"/>
    <property type="match status" value="1"/>
</dbReference>
<keyword evidence="1 7" id="KW-0328">Glycosyltransferase</keyword>
<dbReference type="PANTHER" id="PTHR46499:SF1">
    <property type="entry name" value="QUEUINE TRNA-RIBOSYLTRANSFERASE"/>
    <property type="match status" value="1"/>
</dbReference>
<evidence type="ECO:0000313" key="9">
    <source>
        <dbReference type="EMBL" id="BDG60800.1"/>
    </source>
</evidence>
<dbReference type="EMBL" id="AP025628">
    <property type="protein sequence ID" value="BDG60800.1"/>
    <property type="molecule type" value="Genomic_DNA"/>
</dbReference>
<evidence type="ECO:0000256" key="4">
    <source>
        <dbReference type="ARBA" id="ARBA00022785"/>
    </source>
</evidence>
<keyword evidence="5 7" id="KW-0862">Zinc</keyword>
<protein>
    <recommendedName>
        <fullName evidence="7">Queuine tRNA-ribosyltransferase</fullName>
        <ecNumber evidence="7">2.4.2.29</ecNumber>
    </recommendedName>
    <alternativeName>
        <fullName evidence="7">Guanine insertion enzyme</fullName>
    </alternativeName>
    <alternativeName>
        <fullName evidence="7">tRNA-guanine transglycosylase</fullName>
    </alternativeName>
</protein>
<evidence type="ECO:0000256" key="6">
    <source>
        <dbReference type="ARBA" id="ARBA00050112"/>
    </source>
</evidence>
<dbReference type="InterPro" id="IPR050076">
    <property type="entry name" value="ArchSynthase1/Queuine_TRR"/>
</dbReference>
<dbReference type="GO" id="GO:0008616">
    <property type="term" value="P:tRNA queuosine(34) biosynthetic process"/>
    <property type="evidence" value="ECO:0007669"/>
    <property type="project" value="UniProtKB-UniRule"/>
</dbReference>
<evidence type="ECO:0000256" key="1">
    <source>
        <dbReference type="ARBA" id="ARBA00022676"/>
    </source>
</evidence>
<evidence type="ECO:0000256" key="3">
    <source>
        <dbReference type="ARBA" id="ARBA00022694"/>
    </source>
</evidence>
<comment type="similarity">
    <text evidence="7">Belongs to the queuine tRNA-ribosyltransferase family.</text>
</comment>
<evidence type="ECO:0000259" key="8">
    <source>
        <dbReference type="Pfam" id="PF01702"/>
    </source>
</evidence>
<feature type="binding site" evidence="7">
    <location>
        <position position="337"/>
    </location>
    <ligand>
        <name>Zn(2+)</name>
        <dbReference type="ChEBI" id="CHEBI:29105"/>
    </ligand>
</feature>
<feature type="binding site" evidence="7">
    <location>
        <begin position="94"/>
        <end position="98"/>
    </location>
    <ligand>
        <name>substrate</name>
    </ligand>
</feature>
<feature type="region of interest" description="RNA binding" evidence="7">
    <location>
        <begin position="249"/>
        <end position="255"/>
    </location>
</feature>
<feature type="binding site" evidence="7">
    <location>
        <position position="218"/>
    </location>
    <ligand>
        <name>substrate</name>
    </ligand>
</feature>
<accession>A0AA35G8A3</accession>
<feature type="region of interest" description="RNA binding; important for wobble base 34 recognition" evidence="7">
    <location>
        <begin position="273"/>
        <end position="277"/>
    </location>
</feature>
<reference evidence="9" key="1">
    <citation type="submission" date="2022-03" db="EMBL/GenBank/DDBJ databases">
        <title>Complete genome sequence of Caldinitratiruptor microaerophilus.</title>
        <authorList>
            <person name="Mukaiyama R."/>
            <person name="Nishiyama T."/>
            <person name="Ueda K."/>
        </authorList>
    </citation>
    <scope>NUCLEOTIDE SEQUENCE</scope>
    <source>
        <strain evidence="9">JCM 16183</strain>
    </source>
</reference>
<feature type="domain" description="tRNA-guanine(15) transglycosylase-like" evidence="8">
    <location>
        <begin position="16"/>
        <end position="369"/>
    </location>
</feature>
<comment type="subunit">
    <text evidence="7">Homodimer. Within each dimer, one monomer is responsible for RNA recognition and catalysis, while the other monomer binds to the replacement base PreQ1.</text>
</comment>
<gene>
    <name evidence="7 9" type="primary">tgt</name>
    <name evidence="9" type="ORF">caldi_18900</name>
</gene>
<dbReference type="GO" id="GO:0046872">
    <property type="term" value="F:metal ion binding"/>
    <property type="evidence" value="ECO:0007669"/>
    <property type="project" value="UniProtKB-KW"/>
</dbReference>
<keyword evidence="2 7" id="KW-0808">Transferase</keyword>
<feature type="binding site" evidence="7">
    <location>
        <position position="306"/>
    </location>
    <ligand>
        <name>Zn(2+)</name>
        <dbReference type="ChEBI" id="CHEBI:29105"/>
    </ligand>
</feature>
<comment type="catalytic activity">
    <reaction evidence="6 7">
        <text>7-aminomethyl-7-carbaguanine + guanosine(34) in tRNA = 7-aminomethyl-7-carbaguanosine(34) in tRNA + guanine</text>
        <dbReference type="Rhea" id="RHEA:24104"/>
        <dbReference type="Rhea" id="RHEA-COMP:10341"/>
        <dbReference type="Rhea" id="RHEA-COMP:10342"/>
        <dbReference type="ChEBI" id="CHEBI:16235"/>
        <dbReference type="ChEBI" id="CHEBI:58703"/>
        <dbReference type="ChEBI" id="CHEBI:74269"/>
        <dbReference type="ChEBI" id="CHEBI:82833"/>
        <dbReference type="EC" id="2.4.2.29"/>
    </reaction>
</comment>